<evidence type="ECO:0000256" key="1">
    <source>
        <dbReference type="ARBA" id="ARBA00022722"/>
    </source>
</evidence>
<dbReference type="PROSITE" id="PS01123">
    <property type="entry name" value="TNASE_1"/>
    <property type="match status" value="1"/>
</dbReference>
<organism evidence="6">
    <name type="scientific">Candidatus Kentrum sp. DK</name>
    <dbReference type="NCBI Taxonomy" id="2126562"/>
    <lineage>
        <taxon>Bacteria</taxon>
        <taxon>Pseudomonadati</taxon>
        <taxon>Pseudomonadota</taxon>
        <taxon>Gammaproteobacteria</taxon>
        <taxon>Candidatus Kentrum</taxon>
    </lineage>
</organism>
<evidence type="ECO:0000259" key="5">
    <source>
        <dbReference type="PROSITE" id="PS50830"/>
    </source>
</evidence>
<keyword evidence="1" id="KW-0540">Nuclease</keyword>
<dbReference type="InterPro" id="IPR016071">
    <property type="entry name" value="Staphylococal_nuclease_OB-fold"/>
</dbReference>
<dbReference type="Gene3D" id="2.40.50.90">
    <property type="match status" value="1"/>
</dbReference>
<keyword evidence="2 6" id="KW-0255">Endonuclease</keyword>
<evidence type="ECO:0000313" key="6">
    <source>
        <dbReference type="EMBL" id="VFJ44927.1"/>
    </source>
</evidence>
<name>A0A450S008_9GAMM</name>
<evidence type="ECO:0000256" key="2">
    <source>
        <dbReference type="ARBA" id="ARBA00022759"/>
    </source>
</evidence>
<dbReference type="GO" id="GO:0016787">
    <property type="term" value="F:hydrolase activity"/>
    <property type="evidence" value="ECO:0007669"/>
    <property type="project" value="UniProtKB-KW"/>
</dbReference>
<keyword evidence="4" id="KW-0732">Signal</keyword>
<sequence>MAFAPREQKPPRAVMALCLWAAALWGMAMAEASGPGDAGHCRPDRIDAMATVTHVHDGDTIHIDDPLGKRRKLRLIGIDSPEVAWEGRPGQPFAEEARETVARLLPPGTGIRLRYGRERVDKYHRLLAHAFLPDDTNLQAHLLSKGLATALVVPPNLAYLDCYAGSEARARRIRAGIWSLPQYRPIPSEALSANTRGFRIVDGRVRRVGESAGNIWLNLEGLVVLRIPRENLPYFSRLDFSNLKGRRVRARGKIYPKRRRKTELRITIRHPNDLVLRR</sequence>
<dbReference type="PANTHER" id="PTHR12302:SF3">
    <property type="entry name" value="SERINE_THREONINE-PROTEIN KINASE 31"/>
    <property type="match status" value="1"/>
</dbReference>
<dbReference type="PANTHER" id="PTHR12302">
    <property type="entry name" value="EBNA2 BINDING PROTEIN P100"/>
    <property type="match status" value="1"/>
</dbReference>
<dbReference type="InterPro" id="IPR035437">
    <property type="entry name" value="SNase_OB-fold_sf"/>
</dbReference>
<dbReference type="PROSITE" id="PS50830">
    <property type="entry name" value="TNASE_3"/>
    <property type="match status" value="1"/>
</dbReference>
<dbReference type="GO" id="GO:0004519">
    <property type="term" value="F:endonuclease activity"/>
    <property type="evidence" value="ECO:0007669"/>
    <property type="project" value="UniProtKB-KW"/>
</dbReference>
<evidence type="ECO:0000256" key="4">
    <source>
        <dbReference type="SAM" id="SignalP"/>
    </source>
</evidence>
<dbReference type="SMART" id="SM00318">
    <property type="entry name" value="SNc"/>
    <property type="match status" value="1"/>
</dbReference>
<reference evidence="6" key="1">
    <citation type="submission" date="2019-02" db="EMBL/GenBank/DDBJ databases">
        <authorList>
            <person name="Gruber-Vodicka R. H."/>
            <person name="Seah K. B. B."/>
        </authorList>
    </citation>
    <scope>NUCLEOTIDE SEQUENCE</scope>
    <source>
        <strain evidence="6">BECK_DK47</strain>
    </source>
</reference>
<feature type="signal peptide" evidence="4">
    <location>
        <begin position="1"/>
        <end position="30"/>
    </location>
</feature>
<feature type="chain" id="PRO_5019020624" evidence="4">
    <location>
        <begin position="31"/>
        <end position="278"/>
    </location>
</feature>
<proteinExistence type="predicted"/>
<dbReference type="GO" id="GO:0003676">
    <property type="term" value="F:nucleic acid binding"/>
    <property type="evidence" value="ECO:0007669"/>
    <property type="project" value="InterPro"/>
</dbReference>
<dbReference type="AlphaFoldDB" id="A0A450S008"/>
<keyword evidence="3" id="KW-0378">Hydrolase</keyword>
<dbReference type="SUPFAM" id="SSF50199">
    <property type="entry name" value="Staphylococcal nuclease"/>
    <property type="match status" value="1"/>
</dbReference>
<dbReference type="Pfam" id="PF00565">
    <property type="entry name" value="SNase"/>
    <property type="match status" value="1"/>
</dbReference>
<dbReference type="EMBL" id="CAADEX010000008">
    <property type="protein sequence ID" value="VFJ44927.1"/>
    <property type="molecule type" value="Genomic_DNA"/>
</dbReference>
<feature type="domain" description="TNase-like" evidence="5">
    <location>
        <begin position="46"/>
        <end position="180"/>
    </location>
</feature>
<gene>
    <name evidence="6" type="ORF">BECKDK2373B_GA0170837_100853</name>
</gene>
<protein>
    <submittedName>
        <fullName evidence="6">Endonuclease YncB, thermonuclease family</fullName>
    </submittedName>
</protein>
<accession>A0A450S008</accession>
<dbReference type="InterPro" id="IPR002071">
    <property type="entry name" value="Thermonucl_AS"/>
</dbReference>
<evidence type="ECO:0000256" key="3">
    <source>
        <dbReference type="ARBA" id="ARBA00022801"/>
    </source>
</evidence>